<dbReference type="SUPFAM" id="SSF53098">
    <property type="entry name" value="Ribonuclease H-like"/>
    <property type="match status" value="1"/>
</dbReference>
<dbReference type="InterPro" id="IPR036397">
    <property type="entry name" value="RNaseH_sf"/>
</dbReference>
<accession>A0A3D8RV06</accession>
<organism evidence="2 3">
    <name type="scientific">Coleophoma crateriformis</name>
    <dbReference type="NCBI Taxonomy" id="565419"/>
    <lineage>
        <taxon>Eukaryota</taxon>
        <taxon>Fungi</taxon>
        <taxon>Dikarya</taxon>
        <taxon>Ascomycota</taxon>
        <taxon>Pezizomycotina</taxon>
        <taxon>Leotiomycetes</taxon>
        <taxon>Helotiales</taxon>
        <taxon>Dermateaceae</taxon>
        <taxon>Coleophoma</taxon>
    </lineage>
</organism>
<protein>
    <recommendedName>
        <fullName evidence="4">RNase H type-1 domain-containing protein</fullName>
    </recommendedName>
</protein>
<dbReference type="Proteomes" id="UP000256328">
    <property type="component" value="Unassembled WGS sequence"/>
</dbReference>
<name>A0A3D8RV06_9HELO</name>
<evidence type="ECO:0000313" key="3">
    <source>
        <dbReference type="Proteomes" id="UP000256328"/>
    </source>
</evidence>
<dbReference type="EMBL" id="PDLN01000008">
    <property type="protein sequence ID" value="RDW77897.1"/>
    <property type="molecule type" value="Genomic_DNA"/>
</dbReference>
<dbReference type="InterPro" id="IPR012337">
    <property type="entry name" value="RNaseH-like_sf"/>
</dbReference>
<gene>
    <name evidence="2" type="ORF">BP5796_05749</name>
</gene>
<dbReference type="OrthoDB" id="3548481at2759"/>
<evidence type="ECO:0008006" key="4">
    <source>
        <dbReference type="Google" id="ProtNLM"/>
    </source>
</evidence>
<reference evidence="2 3" key="1">
    <citation type="journal article" date="2018" name="IMA Fungus">
        <title>IMA Genome-F 9: Draft genome sequence of Annulohypoxylon stygium, Aspergillus mulundensis, Berkeleyomyces basicola (syn. Thielaviopsis basicola), Ceratocystis smalleyi, two Cercospora beticola strains, Coleophoma cylindrospora, Fusarium fracticaudum, Phialophora cf. hyalina, and Morchella septimelata.</title>
        <authorList>
            <person name="Wingfield B.D."/>
            <person name="Bills G.F."/>
            <person name="Dong Y."/>
            <person name="Huang W."/>
            <person name="Nel W.J."/>
            <person name="Swalarsk-Parry B.S."/>
            <person name="Vaghefi N."/>
            <person name="Wilken P.M."/>
            <person name="An Z."/>
            <person name="de Beer Z.W."/>
            <person name="De Vos L."/>
            <person name="Chen L."/>
            <person name="Duong T.A."/>
            <person name="Gao Y."/>
            <person name="Hammerbacher A."/>
            <person name="Kikkert J.R."/>
            <person name="Li Y."/>
            <person name="Li H."/>
            <person name="Li K."/>
            <person name="Li Q."/>
            <person name="Liu X."/>
            <person name="Ma X."/>
            <person name="Naidoo K."/>
            <person name="Pethybridge S.J."/>
            <person name="Sun J."/>
            <person name="Steenkamp E.T."/>
            <person name="van der Nest M.A."/>
            <person name="van Wyk S."/>
            <person name="Wingfield M.J."/>
            <person name="Xiong C."/>
            <person name="Yue Q."/>
            <person name="Zhang X."/>
        </authorList>
    </citation>
    <scope>NUCLEOTIDE SEQUENCE [LARGE SCALE GENOMIC DNA]</scope>
    <source>
        <strain evidence="2 3">BP5796</strain>
    </source>
</reference>
<evidence type="ECO:0000313" key="2">
    <source>
        <dbReference type="EMBL" id="RDW77897.1"/>
    </source>
</evidence>
<dbReference type="Gene3D" id="3.30.420.10">
    <property type="entry name" value="Ribonuclease H-like superfamily/Ribonuclease H"/>
    <property type="match status" value="1"/>
</dbReference>
<proteinExistence type="predicted"/>
<evidence type="ECO:0000256" key="1">
    <source>
        <dbReference type="SAM" id="MobiDB-lite"/>
    </source>
</evidence>
<dbReference type="AlphaFoldDB" id="A0A3D8RV06"/>
<feature type="region of interest" description="Disordered" evidence="1">
    <location>
        <begin position="1"/>
        <end position="37"/>
    </location>
</feature>
<dbReference type="GO" id="GO:0003676">
    <property type="term" value="F:nucleic acid binding"/>
    <property type="evidence" value="ECO:0007669"/>
    <property type="project" value="InterPro"/>
</dbReference>
<keyword evidence="3" id="KW-1185">Reference proteome</keyword>
<sequence>MGANSSVPEVKSTPSIDSHSHDSALLTDRQKRRRSEKAFVERGFEGNITINPNPCEATRHAHLEHLNPSHWGDKKSRIVFWAKGCCSGVGIVSQSSPYPEQWVWRAYRVMDEVDIQMAEILAVAMALKIAKDECDKLTLAGTERPSKVVVYSSSIDALLRIRESNFPNLSGVRMAKAGIRVIKANLVAAYFVRTLGIEVELRWIPDGCEIDRALESNRAASEGAKYKPPPTGPDAFIKDIQAVYERKEKANLWKKKAKQRKQSIRTTS</sequence>
<comment type="caution">
    <text evidence="2">The sequence shown here is derived from an EMBL/GenBank/DDBJ whole genome shotgun (WGS) entry which is preliminary data.</text>
</comment>
<feature type="compositionally biased region" description="Polar residues" evidence="1">
    <location>
        <begin position="1"/>
        <end position="17"/>
    </location>
</feature>